<evidence type="ECO:0000313" key="2">
    <source>
        <dbReference type="Proteomes" id="UP000026962"/>
    </source>
</evidence>
<dbReference type="Gene3D" id="2.60.120.480">
    <property type="entry name" value="Ureidoglycolate hydrolase"/>
    <property type="match status" value="1"/>
</dbReference>
<organism evidence="1">
    <name type="scientific">Oryza punctata</name>
    <name type="common">Red rice</name>
    <dbReference type="NCBI Taxonomy" id="4537"/>
    <lineage>
        <taxon>Eukaryota</taxon>
        <taxon>Viridiplantae</taxon>
        <taxon>Streptophyta</taxon>
        <taxon>Embryophyta</taxon>
        <taxon>Tracheophyta</taxon>
        <taxon>Spermatophyta</taxon>
        <taxon>Magnoliopsida</taxon>
        <taxon>Liliopsida</taxon>
        <taxon>Poales</taxon>
        <taxon>Poaceae</taxon>
        <taxon>BOP clade</taxon>
        <taxon>Oryzoideae</taxon>
        <taxon>Oryzeae</taxon>
        <taxon>Oryzinae</taxon>
        <taxon>Oryza</taxon>
    </lineage>
</organism>
<reference evidence="1" key="1">
    <citation type="submission" date="2015-04" db="UniProtKB">
        <authorList>
            <consortium name="EnsemblPlants"/>
        </authorList>
    </citation>
    <scope>IDENTIFICATION</scope>
</reference>
<dbReference type="EnsemblPlants" id="OPUNC01G34960.1">
    <property type="protein sequence ID" value="OPUNC01G34960.1"/>
    <property type="gene ID" value="OPUNC01G34960"/>
</dbReference>
<protein>
    <recommendedName>
        <fullName evidence="3">Ureidoglycolate hydrolase</fullName>
    </recommendedName>
</protein>
<name>A0A0E0JQL9_ORYPU</name>
<dbReference type="PANTHER" id="PTHR35721">
    <property type="entry name" value="UREIDOGLYCOLATE HYDROLASE"/>
    <property type="match status" value="1"/>
</dbReference>
<accession>A0A0E0JQL9</accession>
<dbReference type="SUPFAM" id="SSF51182">
    <property type="entry name" value="RmlC-like cupins"/>
    <property type="match status" value="2"/>
</dbReference>
<dbReference type="InterPro" id="IPR011051">
    <property type="entry name" value="RmlC_Cupin_sf"/>
</dbReference>
<sequence length="340" mass="36736">MQAIRPGRACRIGRFCRRDAVSSPCQALRSSGSGKGGGGVRCAKAAARSVEAMEAVKEEEARVVALQAVEATPESFAPFGQVIAATSDGDEFGRHDAQLDLSRGIPSLGLFRRHGGSPFPSPLHSIANSPYQLTNCGKRRSRGVEERPPGPRALAMEGVRVVTLRAVDATPESFAPFGQVVAASGGKRFGPNDAQLDLSRGIPRFYIMRLEKRPLEFCTITHHASVTQCLGSIGGEDWYLGVAKPSIVEDGTHGQGGDGRKPVQSRAGHYYLPPDPAEVCVFRVSGTKFLKLHIGTWHAGPQFKADAVDFYNLELSNTNIVDHTTHDFKKDDRVTFVIED</sequence>
<dbReference type="Proteomes" id="UP000026962">
    <property type="component" value="Chromosome 1"/>
</dbReference>
<keyword evidence="2" id="KW-1185">Reference proteome</keyword>
<reference evidence="1" key="2">
    <citation type="submission" date="2018-05" db="EMBL/GenBank/DDBJ databases">
        <title>OpunRS2 (Oryza punctata Reference Sequence Version 2).</title>
        <authorList>
            <person name="Zhang J."/>
            <person name="Kudrna D."/>
            <person name="Lee S."/>
            <person name="Talag J."/>
            <person name="Welchert J."/>
            <person name="Wing R.A."/>
        </authorList>
    </citation>
    <scope>NUCLEOTIDE SEQUENCE [LARGE SCALE GENOMIC DNA]</scope>
</reference>
<dbReference type="InterPro" id="IPR024060">
    <property type="entry name" value="Ureidoglycolate_lyase_dom_sf"/>
</dbReference>
<proteinExistence type="predicted"/>
<evidence type="ECO:0008006" key="3">
    <source>
        <dbReference type="Google" id="ProtNLM"/>
    </source>
</evidence>
<evidence type="ECO:0000313" key="1">
    <source>
        <dbReference type="EnsemblPlants" id="OPUNC01G34960.1"/>
    </source>
</evidence>
<dbReference type="eggNOG" id="ENOG502QVMT">
    <property type="taxonomic scope" value="Eukaryota"/>
</dbReference>
<dbReference type="HOGENOM" id="CLU_070445_0_0_1"/>
<dbReference type="GO" id="GO:0004848">
    <property type="term" value="F:ureidoglycolate hydrolase activity"/>
    <property type="evidence" value="ECO:0007669"/>
    <property type="project" value="InterPro"/>
</dbReference>
<dbReference type="OMA" id="CTITHHA"/>
<dbReference type="AlphaFoldDB" id="A0A0E0JQL9"/>
<dbReference type="Gramene" id="OPUNC01G34960.1">
    <property type="protein sequence ID" value="OPUNC01G34960.1"/>
    <property type="gene ID" value="OPUNC01G34960"/>
</dbReference>
<dbReference type="PANTHER" id="PTHR35721:SF1">
    <property type="entry name" value="UREIDOGLYCOLATE HYDROLASE"/>
    <property type="match status" value="1"/>
</dbReference>